<accession>A0A4Q0XZV4</accession>
<evidence type="ECO:0000259" key="1">
    <source>
        <dbReference type="PROSITE" id="PS50234"/>
    </source>
</evidence>
<comment type="caution">
    <text evidence="2">The sequence shown here is derived from an EMBL/GenBank/DDBJ whole genome shotgun (WGS) entry which is preliminary data.</text>
</comment>
<feature type="domain" description="VWFA" evidence="1">
    <location>
        <begin position="828"/>
        <end position="1038"/>
    </location>
</feature>
<dbReference type="PROSITE" id="PS50234">
    <property type="entry name" value="VWFA"/>
    <property type="match status" value="1"/>
</dbReference>
<dbReference type="Proteomes" id="UP000290191">
    <property type="component" value="Unassembled WGS sequence"/>
</dbReference>
<protein>
    <recommendedName>
        <fullName evidence="1">VWFA domain-containing protein</fullName>
    </recommendedName>
</protein>
<dbReference type="CDD" id="cd00198">
    <property type="entry name" value="vWFA"/>
    <property type="match status" value="1"/>
</dbReference>
<gene>
    <name evidence="2" type="ORF">CRV06_07990</name>
</gene>
<sequence>YNDGESYDVSVTSTTGGNFEDLDTSDTATVTVSDTKDTTTLTLIAPDDVDENSTKVTYTLEVSNPPQGDLDVTVEVNGEEIHITIPDGQTSTTFDVDVREDDPYLEENDTISAEIVDHDGGNYETVSYNNDNNEVIIKDDADVTDVSLSATITKTTTIDVTNVGEEGSYTIKAYDLNGNEVSVSKNYDPNHSGFGVSSNTSNEGGSAADSELGSVYSHGEWKSEKLVVDFGDKELLSIDISFAWKNSNEKAVINFYKDGVKVGETIYDHGGSDTIDDVLTFRPSNGEPFDSIEFSAAINDNYTDHDYLIHNIAYKEVISDSTEITDDTEEVTFTIQTSNVPDPSKYDYINTFPTATVEVEDGSGNVSTYTVKLNEYGTGTLTVPSNGEDSLTATVTEVNGNFEDVNLDDASLQLTVALPESEDDSITINEDQTYTLTTDDFGNLSDDITKVRIETLPVNGILFLAGVAISSAAEISIRDIEDGKLKFEPTEDTDEDSSFDFKVSDGTNWSAQSNTTTIEITPVADTPDASINVTKVAEGTADSNNDFAVEIENGDSINNIGTSEDDIIQINKELVMNDRVELKEGDDTLILNKDINQVSLNLGEGDDEVIINGKINGTNNIDLGSGDDVIRINNIVTNNTHILGGDGKDTLYLDGNQSDYDFNWQTNNNGMIEGSITDIRGGGTIQYNQMETIVFSDGSYIGKEPEQVISTEDVYDVDLNAALNDLDGSESLTVQIEGVPDGATFNTDVLVDKGNGVWELTISEGERSIDYQDIKMTVPAGTEDVNLTIKATATEAGNGDISVETNSDAIPYSYNEINTINLSESSTNLLFTLDVSGSMNDSVRDSNGNWTTRLDIAVESIKSTIEAYKTNGETEVNLTLFNSTSKNIGWMSADDAIAYLSNLSFKYTDFGWGRSGYLIQYNNQDIDDLDSSSGTDYKDALDETMEINFNGHDADNTVAYFLSDGEPTEHENYVNSDRDSTIKDWKDYVEDNIDKLYAIGVGSGAEEDYLKIVQVQDGDEVIMVNDDSTLGDELLNTVNTTITGDVSDNIQGGDGEITIDNIVVDDVTYTKDDFPQDGISLDGDGTFKFNFDDGTYSYSAKSSEFDENAIKSFEVNSSDEDGDTTSFDVTIKVDTTPNDSAASTLSFDEPNDTIDLSDITASNIKVIDLENDSSQTLNLSLDDIKDIVDSDDNELIIRGDNGDEIEFNDSENWNKAIDKTQIEGEDGTFTEYTSTTNPNISIFVDDDINTDL</sequence>
<organism evidence="2 3">
    <name type="scientific">Halarcobacter anaerophilus</name>
    <dbReference type="NCBI Taxonomy" id="877500"/>
    <lineage>
        <taxon>Bacteria</taxon>
        <taxon>Pseudomonadati</taxon>
        <taxon>Campylobacterota</taxon>
        <taxon>Epsilonproteobacteria</taxon>
        <taxon>Campylobacterales</taxon>
        <taxon>Arcobacteraceae</taxon>
        <taxon>Halarcobacter</taxon>
    </lineage>
</organism>
<evidence type="ECO:0000313" key="2">
    <source>
        <dbReference type="EMBL" id="RXJ63192.1"/>
    </source>
</evidence>
<dbReference type="InterPro" id="IPR046779">
    <property type="entry name" value="LapA_adhesin_dom"/>
</dbReference>
<proteinExistence type="predicted"/>
<feature type="non-terminal residue" evidence="2">
    <location>
        <position position="1"/>
    </location>
</feature>
<dbReference type="InterPro" id="IPR002035">
    <property type="entry name" value="VWF_A"/>
</dbReference>
<dbReference type="AlphaFoldDB" id="A0A4Q0XZV4"/>
<dbReference type="SMART" id="SM00327">
    <property type="entry name" value="VWA"/>
    <property type="match status" value="1"/>
</dbReference>
<dbReference type="RefSeq" id="WP_164969346.1">
    <property type="nucleotide sequence ID" value="NZ_PDKO01000005.1"/>
</dbReference>
<dbReference type="EMBL" id="PDKO01000005">
    <property type="protein sequence ID" value="RXJ63192.1"/>
    <property type="molecule type" value="Genomic_DNA"/>
</dbReference>
<dbReference type="SUPFAM" id="SSF53300">
    <property type="entry name" value="vWA-like"/>
    <property type="match status" value="1"/>
</dbReference>
<evidence type="ECO:0000313" key="3">
    <source>
        <dbReference type="Proteomes" id="UP000290191"/>
    </source>
</evidence>
<dbReference type="Gene3D" id="3.40.50.410">
    <property type="entry name" value="von Willebrand factor, type A domain"/>
    <property type="match status" value="1"/>
</dbReference>
<dbReference type="STRING" id="877500.GCA_000935065_01534"/>
<name>A0A4Q0XZV4_9BACT</name>
<reference evidence="2 3" key="1">
    <citation type="submission" date="2017-10" db="EMBL/GenBank/DDBJ databases">
        <title>Genomics of the genus Arcobacter.</title>
        <authorList>
            <person name="Perez-Cataluna A."/>
            <person name="Figueras M.J."/>
        </authorList>
    </citation>
    <scope>NUCLEOTIDE SEQUENCE [LARGE SCALE GENOMIC DNA]</scope>
    <source>
        <strain evidence="2 3">DSM 24636</strain>
    </source>
</reference>
<keyword evidence="3" id="KW-1185">Reference proteome</keyword>
<dbReference type="Pfam" id="PF20579">
    <property type="entry name" value="LapA"/>
    <property type="match status" value="1"/>
</dbReference>
<dbReference type="InterPro" id="IPR036465">
    <property type="entry name" value="vWFA_dom_sf"/>
</dbReference>